<reference evidence="2 3" key="1">
    <citation type="submission" date="2020-08" db="EMBL/GenBank/DDBJ databases">
        <title>Sequencing the genomes of 1000 actinobacteria strains.</title>
        <authorList>
            <person name="Klenk H.-P."/>
        </authorList>
    </citation>
    <scope>NUCLEOTIDE SEQUENCE [LARGE SCALE GENOMIC DNA]</scope>
    <source>
        <strain evidence="2 3">DSM 44320</strain>
    </source>
</reference>
<keyword evidence="3" id="KW-1185">Reference proteome</keyword>
<sequence length="188" mass="20115">MAHLALFHSVYGLRSVERVAADRFRAAGHEVVTPDLYAGETATTIDRGFVLVERIGWEVIVERAREAVRTMPADTVLAGVSMGTGVVGDLLADRPDTAGVLLLHAIAELPTTARAGLPVQVHVADPDVFAPPAAVAALEKAATGTGVDLRVFTYPGVGHFYTDASLPDHDRAAADLTWRRSLDFLRHL</sequence>
<dbReference type="InterPro" id="IPR002925">
    <property type="entry name" value="Dienelactn_hydro"/>
</dbReference>
<dbReference type="GeneID" id="95389406"/>
<dbReference type="GO" id="GO:0016787">
    <property type="term" value="F:hydrolase activity"/>
    <property type="evidence" value="ECO:0007669"/>
    <property type="project" value="UniProtKB-KW"/>
</dbReference>
<evidence type="ECO:0000259" key="1">
    <source>
        <dbReference type="Pfam" id="PF01738"/>
    </source>
</evidence>
<gene>
    <name evidence="2" type="ORF">FHR33_002947</name>
</gene>
<dbReference type="RefSeq" id="WP_183647172.1">
    <property type="nucleotide sequence ID" value="NZ_JACIBV010000001.1"/>
</dbReference>
<organism evidence="2 3">
    <name type="scientific">Nonomuraea dietziae</name>
    <dbReference type="NCBI Taxonomy" id="65515"/>
    <lineage>
        <taxon>Bacteria</taxon>
        <taxon>Bacillati</taxon>
        <taxon>Actinomycetota</taxon>
        <taxon>Actinomycetes</taxon>
        <taxon>Streptosporangiales</taxon>
        <taxon>Streptosporangiaceae</taxon>
        <taxon>Nonomuraea</taxon>
    </lineage>
</organism>
<dbReference type="PANTHER" id="PTHR46623:SF6">
    <property type="entry name" value="ALPHA_BETA-HYDROLASES SUPERFAMILY PROTEIN"/>
    <property type="match status" value="1"/>
</dbReference>
<name>A0A7W5YN47_9ACTN</name>
<accession>A0A7W5YN47</accession>
<dbReference type="Gene3D" id="3.40.50.1820">
    <property type="entry name" value="alpha/beta hydrolase"/>
    <property type="match status" value="1"/>
</dbReference>
<dbReference type="InterPro" id="IPR051049">
    <property type="entry name" value="Dienelactone_hydrolase-like"/>
</dbReference>
<dbReference type="SUPFAM" id="SSF53474">
    <property type="entry name" value="alpha/beta-Hydrolases"/>
    <property type="match status" value="1"/>
</dbReference>
<proteinExistence type="predicted"/>
<dbReference type="Pfam" id="PF01738">
    <property type="entry name" value="DLH"/>
    <property type="match status" value="1"/>
</dbReference>
<feature type="domain" description="Dienelactone hydrolase" evidence="1">
    <location>
        <begin position="7"/>
        <end position="187"/>
    </location>
</feature>
<evidence type="ECO:0000313" key="3">
    <source>
        <dbReference type="Proteomes" id="UP000579945"/>
    </source>
</evidence>
<keyword evidence="2" id="KW-0378">Hydrolase</keyword>
<protein>
    <submittedName>
        <fullName evidence="2">Dienelactone hydrolase</fullName>
    </submittedName>
</protein>
<dbReference type="AlphaFoldDB" id="A0A7W5YN47"/>
<dbReference type="InterPro" id="IPR029058">
    <property type="entry name" value="AB_hydrolase_fold"/>
</dbReference>
<dbReference type="EMBL" id="JACIBV010000001">
    <property type="protein sequence ID" value="MBB3727087.1"/>
    <property type="molecule type" value="Genomic_DNA"/>
</dbReference>
<evidence type="ECO:0000313" key="2">
    <source>
        <dbReference type="EMBL" id="MBB3727087.1"/>
    </source>
</evidence>
<dbReference type="Proteomes" id="UP000579945">
    <property type="component" value="Unassembled WGS sequence"/>
</dbReference>
<dbReference type="PANTHER" id="PTHR46623">
    <property type="entry name" value="CARBOXYMETHYLENEBUTENOLIDASE-RELATED"/>
    <property type="match status" value="1"/>
</dbReference>
<comment type="caution">
    <text evidence="2">The sequence shown here is derived from an EMBL/GenBank/DDBJ whole genome shotgun (WGS) entry which is preliminary data.</text>
</comment>